<protein>
    <recommendedName>
        <fullName evidence="3">Phage protein</fullName>
    </recommendedName>
</protein>
<evidence type="ECO:0008006" key="3">
    <source>
        <dbReference type="Google" id="ProtNLM"/>
    </source>
</evidence>
<sequence length="101" mass="12061">MIQTKEKILEKTHMIMKDLQGKRYKETCVRKINFHKKNDTLHSQELTSDVWVISLNSIFDKIDFLTVSDETGEPVFIRRFSYQVQEIKKDSNGKYYLVKED</sequence>
<dbReference type="Proteomes" id="UP001463665">
    <property type="component" value="Chromosome"/>
</dbReference>
<dbReference type="RefSeq" id="WP_294222330.1">
    <property type="nucleotide sequence ID" value="NZ_CP154834.1"/>
</dbReference>
<reference evidence="1 2" key="1">
    <citation type="submission" date="2024-04" db="EMBL/GenBank/DDBJ databases">
        <title>Genome sequencing and assembly of rice foliar adapted Chryseobacterium endophyticum OsEnb-ALM-A6.</title>
        <authorList>
            <person name="Kumar S."/>
            <person name="Javed M."/>
            <person name="Chouhan V."/>
            <person name="Charishma K."/>
            <person name="Patel A."/>
            <person name="Kumar M."/>
            <person name="Sahu K.P."/>
            <person name="Kumar A."/>
        </authorList>
    </citation>
    <scope>NUCLEOTIDE SEQUENCE [LARGE SCALE GENOMIC DNA]</scope>
    <source>
        <strain evidence="1 2">OsEnb-ALM-A6</strain>
    </source>
</reference>
<dbReference type="EMBL" id="CP154834">
    <property type="protein sequence ID" value="XAO75547.1"/>
    <property type="molecule type" value="Genomic_DNA"/>
</dbReference>
<name>A0AAU6WUR9_9FLAO</name>
<evidence type="ECO:0000313" key="2">
    <source>
        <dbReference type="Proteomes" id="UP001463665"/>
    </source>
</evidence>
<proteinExistence type="predicted"/>
<evidence type="ECO:0000313" key="1">
    <source>
        <dbReference type="EMBL" id="XAO75547.1"/>
    </source>
</evidence>
<accession>A0AAU6WUR9</accession>
<keyword evidence="2" id="KW-1185">Reference proteome</keyword>
<gene>
    <name evidence="1" type="ORF">AAFP95_06490</name>
</gene>
<organism evidence="1 2">
    <name type="scientific">Chryseobacterium endophyticum</name>
    <dbReference type="NCBI Taxonomy" id="1854762"/>
    <lineage>
        <taxon>Bacteria</taxon>
        <taxon>Pseudomonadati</taxon>
        <taxon>Bacteroidota</taxon>
        <taxon>Flavobacteriia</taxon>
        <taxon>Flavobacteriales</taxon>
        <taxon>Weeksellaceae</taxon>
        <taxon>Chryseobacterium group</taxon>
        <taxon>Chryseobacterium</taxon>
    </lineage>
</organism>
<dbReference type="AlphaFoldDB" id="A0AAU6WUR9"/>